<evidence type="ECO:0000313" key="2">
    <source>
        <dbReference type="Proteomes" id="UP000196052"/>
    </source>
</evidence>
<reference evidence="2" key="1">
    <citation type="submission" date="2016-08" db="EMBL/GenBank/DDBJ databases">
        <authorList>
            <person name="Loux V."/>
            <person name="Rue O."/>
        </authorList>
    </citation>
    <scope>NUCLEOTIDE SEQUENCE [LARGE SCALE GENOMIC DNA]</scope>
    <source>
        <strain evidence="2">INRA Bc05-F1</strain>
    </source>
</reference>
<dbReference type="Proteomes" id="UP000196052">
    <property type="component" value="Unassembled WGS sequence"/>
</dbReference>
<gene>
    <name evidence="1" type="ORF">BC05F1_01076</name>
</gene>
<sequence length="11" mass="1279">MEGEVITLMQK</sequence>
<proteinExistence type="predicted"/>
<accession>A0A1C4AUC5</accession>
<protein>
    <submittedName>
        <fullName evidence="1">Uncharacterized protein</fullName>
    </submittedName>
</protein>
<dbReference type="EMBL" id="FMBE01000012">
    <property type="protein sequence ID" value="SCB98157.1"/>
    <property type="molecule type" value="Genomic_DNA"/>
</dbReference>
<organism evidence="1 2">
    <name type="scientific">Bacillus wiedmannii</name>
    <dbReference type="NCBI Taxonomy" id="1890302"/>
    <lineage>
        <taxon>Bacteria</taxon>
        <taxon>Bacillati</taxon>
        <taxon>Bacillota</taxon>
        <taxon>Bacilli</taxon>
        <taxon>Bacillales</taxon>
        <taxon>Bacillaceae</taxon>
        <taxon>Bacillus</taxon>
        <taxon>Bacillus cereus group</taxon>
    </lineage>
</organism>
<name>A0A1C4AUC5_9BACI</name>
<evidence type="ECO:0000313" key="1">
    <source>
        <dbReference type="EMBL" id="SCB98157.1"/>
    </source>
</evidence>